<dbReference type="AlphaFoldDB" id="A0ABC8ZA67"/>
<feature type="compositionally biased region" description="Basic residues" evidence="1">
    <location>
        <begin position="60"/>
        <end position="70"/>
    </location>
</feature>
<organism evidence="2 3">
    <name type="scientific">Urochloa decumbens</name>
    <dbReference type="NCBI Taxonomy" id="240449"/>
    <lineage>
        <taxon>Eukaryota</taxon>
        <taxon>Viridiplantae</taxon>
        <taxon>Streptophyta</taxon>
        <taxon>Embryophyta</taxon>
        <taxon>Tracheophyta</taxon>
        <taxon>Spermatophyta</taxon>
        <taxon>Magnoliopsida</taxon>
        <taxon>Liliopsida</taxon>
        <taxon>Poales</taxon>
        <taxon>Poaceae</taxon>
        <taxon>PACMAD clade</taxon>
        <taxon>Panicoideae</taxon>
        <taxon>Panicodae</taxon>
        <taxon>Paniceae</taxon>
        <taxon>Melinidinae</taxon>
        <taxon>Urochloa</taxon>
    </lineage>
</organism>
<sequence length="107" mass="12102">MASQQAEKAAELQDPEVREELDRRAREEGETVIKSGGGGGGTTLDAQERLHHWKNDYQYRSRRPRRKKGGLSRTTQSGNDRAEKEGAVRIEPDEKQLQEAKKSLGRD</sequence>
<evidence type="ECO:0000313" key="2">
    <source>
        <dbReference type="EMBL" id="CAL4958379.1"/>
    </source>
</evidence>
<feature type="compositionally biased region" description="Basic and acidic residues" evidence="1">
    <location>
        <begin position="46"/>
        <end position="59"/>
    </location>
</feature>
<name>A0ABC8ZA67_9POAL</name>
<reference evidence="3" key="1">
    <citation type="submission" date="2024-06" db="EMBL/GenBank/DDBJ databases">
        <authorList>
            <person name="Ryan C."/>
        </authorList>
    </citation>
    <scope>NUCLEOTIDE SEQUENCE [LARGE SCALE GENOMIC DNA]</scope>
</reference>
<accession>A0ABC8ZA67</accession>
<dbReference type="EMBL" id="OZ075128">
    <property type="protein sequence ID" value="CAL4958379.1"/>
    <property type="molecule type" value="Genomic_DNA"/>
</dbReference>
<protein>
    <submittedName>
        <fullName evidence="2">Uncharacterized protein</fullName>
    </submittedName>
</protein>
<reference evidence="2 3" key="2">
    <citation type="submission" date="2024-10" db="EMBL/GenBank/DDBJ databases">
        <authorList>
            <person name="Ryan C."/>
        </authorList>
    </citation>
    <scope>NUCLEOTIDE SEQUENCE [LARGE SCALE GENOMIC DNA]</scope>
</reference>
<dbReference type="Proteomes" id="UP001497457">
    <property type="component" value="Chromosome 18b"/>
</dbReference>
<feature type="region of interest" description="Disordered" evidence="1">
    <location>
        <begin position="1"/>
        <end position="107"/>
    </location>
</feature>
<feature type="compositionally biased region" description="Basic and acidic residues" evidence="1">
    <location>
        <begin position="80"/>
        <end position="107"/>
    </location>
</feature>
<feature type="compositionally biased region" description="Basic and acidic residues" evidence="1">
    <location>
        <begin position="8"/>
        <end position="31"/>
    </location>
</feature>
<evidence type="ECO:0000256" key="1">
    <source>
        <dbReference type="SAM" id="MobiDB-lite"/>
    </source>
</evidence>
<gene>
    <name evidence="2" type="ORF">URODEC1_LOCUS43088</name>
</gene>
<evidence type="ECO:0000313" key="3">
    <source>
        <dbReference type="Proteomes" id="UP001497457"/>
    </source>
</evidence>
<keyword evidence="3" id="KW-1185">Reference proteome</keyword>
<proteinExistence type="predicted"/>